<sequence>RWAYVDLPGLGRVKLRRTEPLLGRLRSVTLSRDGAGRYFAAITADGVELTAAPQATVPAVGVDVGLRSLAVVHDGERARSVPAPKALAAKLARLRRYQRRQSRQIAAQMRVQGLDPTKPCPKGVRLGISKRRQRTQRRIARTHARIADLRRDALHRASTGIVREAQVMAIESLRVKAMARGMGRRSFRRSVHDAALGELRRQITYKGAWAARTVVLIDT</sequence>
<comment type="caution">
    <text evidence="2">The sequence shown here is derived from an EMBL/GenBank/DDBJ whole genome shotgun (WGS) entry which is preliminary data.</text>
</comment>
<evidence type="ECO:0000259" key="1">
    <source>
        <dbReference type="Pfam" id="PF01385"/>
    </source>
</evidence>
<feature type="non-terminal residue" evidence="2">
    <location>
        <position position="219"/>
    </location>
</feature>
<feature type="domain" description="Probable transposase IS891/IS1136/IS1341" evidence="1">
    <location>
        <begin position="52"/>
        <end position="180"/>
    </location>
</feature>
<proteinExistence type="predicted"/>
<dbReference type="NCBIfam" id="NF040570">
    <property type="entry name" value="guided_TnpB"/>
    <property type="match status" value="1"/>
</dbReference>
<dbReference type="EMBL" id="AUZY01001062">
    <property type="protein sequence ID" value="EQD76420.1"/>
    <property type="molecule type" value="Genomic_DNA"/>
</dbReference>
<dbReference type="InterPro" id="IPR001959">
    <property type="entry name" value="Transposase"/>
</dbReference>
<name>T1D1W1_9ZZZZ</name>
<evidence type="ECO:0000313" key="2">
    <source>
        <dbReference type="EMBL" id="EQD76420.1"/>
    </source>
</evidence>
<accession>T1D1W1</accession>
<organism evidence="2">
    <name type="scientific">mine drainage metagenome</name>
    <dbReference type="NCBI Taxonomy" id="410659"/>
    <lineage>
        <taxon>unclassified sequences</taxon>
        <taxon>metagenomes</taxon>
        <taxon>ecological metagenomes</taxon>
    </lineage>
</organism>
<reference evidence="2" key="1">
    <citation type="submission" date="2013-08" db="EMBL/GenBank/DDBJ databases">
        <authorList>
            <person name="Mendez C."/>
            <person name="Richter M."/>
            <person name="Ferrer M."/>
            <person name="Sanchez J."/>
        </authorList>
    </citation>
    <scope>NUCLEOTIDE SEQUENCE</scope>
</reference>
<reference evidence="2" key="2">
    <citation type="journal article" date="2014" name="ISME J.">
        <title>Microbial stratification in low pH oxic and suboxic macroscopic growths along an acid mine drainage.</title>
        <authorList>
            <person name="Mendez-Garcia C."/>
            <person name="Mesa V."/>
            <person name="Sprenger R.R."/>
            <person name="Richter M."/>
            <person name="Diez M.S."/>
            <person name="Solano J."/>
            <person name="Bargiela R."/>
            <person name="Golyshina O.V."/>
            <person name="Manteca A."/>
            <person name="Ramos J.L."/>
            <person name="Gallego J.R."/>
            <person name="Llorente I."/>
            <person name="Martins Dos Santos V.A."/>
            <person name="Jensen O.N."/>
            <person name="Pelaez A.I."/>
            <person name="Sanchez J."/>
            <person name="Ferrer M."/>
        </authorList>
    </citation>
    <scope>NUCLEOTIDE SEQUENCE</scope>
</reference>
<protein>
    <submittedName>
        <fullName evidence="2">Transposase (Probable), IS891/IS1136/IS1341 domain protein</fullName>
    </submittedName>
</protein>
<gene>
    <name evidence="2" type="ORF">B1B_01696</name>
</gene>
<dbReference type="Pfam" id="PF01385">
    <property type="entry name" value="OrfB_IS605"/>
    <property type="match status" value="1"/>
</dbReference>
<feature type="non-terminal residue" evidence="2">
    <location>
        <position position="1"/>
    </location>
</feature>
<dbReference type="AlphaFoldDB" id="T1D1W1"/>